<protein>
    <submittedName>
        <fullName evidence="1">Uncharacterized protein</fullName>
    </submittedName>
</protein>
<keyword evidence="2" id="KW-1185">Reference proteome</keyword>
<gene>
    <name evidence="1" type="ORF">BROSI_A0766</name>
</gene>
<reference evidence="2" key="1">
    <citation type="journal article" date="2015" name="Genome Announc.">
        <title>Draft Genome Sequence of an Anaerobic Ammonium-Oxidizing Bacterium, "Candidatus Brocadia sinica".</title>
        <authorList>
            <person name="Oshiki M."/>
            <person name="Shinyako-Hata K."/>
            <person name="Satoh H."/>
            <person name="Okabe S."/>
        </authorList>
    </citation>
    <scope>NUCLEOTIDE SEQUENCE [LARGE SCALE GENOMIC DNA]</scope>
    <source>
        <strain evidence="2">JPN1</strain>
    </source>
</reference>
<accession>A0ABQ0JU31</accession>
<evidence type="ECO:0000313" key="2">
    <source>
        <dbReference type="Proteomes" id="UP000032309"/>
    </source>
</evidence>
<dbReference type="EMBL" id="BAFN01000001">
    <property type="protein sequence ID" value="GAN32254.1"/>
    <property type="molecule type" value="Genomic_DNA"/>
</dbReference>
<evidence type="ECO:0000313" key="1">
    <source>
        <dbReference type="EMBL" id="GAN32254.1"/>
    </source>
</evidence>
<dbReference type="Proteomes" id="UP000032309">
    <property type="component" value="Unassembled WGS sequence"/>
</dbReference>
<sequence length="97" mass="11299">MISKRLSIVMIVRKIFGMQNGQMAAFNASVANFSADRIKYYFKKNWSMEMFSQIGCVNQRKPINAFFCGRASPLDKLRTGFTQPYQYCLKEIPRTRL</sequence>
<name>A0ABQ0JU31_9BACT</name>
<proteinExistence type="predicted"/>
<organism evidence="1 2">
    <name type="scientific">Candidatus Brocadia sinica JPN1</name>
    <dbReference type="NCBI Taxonomy" id="1197129"/>
    <lineage>
        <taxon>Bacteria</taxon>
        <taxon>Pseudomonadati</taxon>
        <taxon>Planctomycetota</taxon>
        <taxon>Candidatus Brocadiia</taxon>
        <taxon>Candidatus Brocadiales</taxon>
        <taxon>Candidatus Brocadiaceae</taxon>
        <taxon>Candidatus Brocadia</taxon>
    </lineage>
</organism>
<comment type="caution">
    <text evidence="1">The sequence shown here is derived from an EMBL/GenBank/DDBJ whole genome shotgun (WGS) entry which is preliminary data.</text>
</comment>
<dbReference type="RefSeq" id="WP_157842361.1">
    <property type="nucleotide sequence ID" value="NZ_BAFN01000001.1"/>
</dbReference>